<accession>A0AAV7IH03</accession>
<feature type="region of interest" description="Disordered" evidence="4">
    <location>
        <begin position="111"/>
        <end position="137"/>
    </location>
</feature>
<evidence type="ECO:0000256" key="4">
    <source>
        <dbReference type="SAM" id="MobiDB-lite"/>
    </source>
</evidence>
<dbReference type="PANTHER" id="PTHR24340:SF35">
    <property type="entry name" value="HGTX, ISOFORM C"/>
    <property type="match status" value="1"/>
</dbReference>
<keyword evidence="8" id="KW-1185">Reference proteome</keyword>
<dbReference type="InterPro" id="IPR009057">
    <property type="entry name" value="Homeodomain-like_sf"/>
</dbReference>
<dbReference type="EMBL" id="JAHXZJ010001864">
    <property type="protein sequence ID" value="KAH0550392.1"/>
    <property type="molecule type" value="Genomic_DNA"/>
</dbReference>
<sequence length="565" mass="61207">MCVLEAYIPLYFSLLFYYLLTLTSSRLSGLDSVPSPSILPQLHNTRMSIIITKPLDYSGFGRTDCPSPDDNRTTSSANYYARCEMVCSVTSAESLRNSGITEATRVHHHTLDTSSHNTNNNNNNNNNNNISGGSGVNHPLVLEVRDRSEIIDAMSSLSDAHRRNGHMDGDRSSSAGSSLGSCSPPPASSHSPPPPRPPWLHDFHAAASPHVLQFLNLSGGGMLAASQPLAALHSMAERSHQHQQQQQQLQQQHAAQLQRQSIGLGQINSTPPQGQASPTGSGKHSPATSVTSVGSNPHGIDNILSRPAATHPQVPSSAAHALASTPSHPQHLAAPRYGMHAGFTASAGLGQFQQRTEARHPAVYWPGLQGLVSDPLAWRARLHSLSQQLGCQQAMSGAAGGGAGGEHDNGKKKHTRPTFSGQQIFALEKTFEQTKYLAGPERAKLAYALGMSESQVKVNDRIRYRIVLGYGIWAIMRSSVFCSRRGAPYRYVTSCITSRLLYTFTLTSFCWFWPSSTSSYVPSTILPLYPTHTLTTAAYSHAQPPQDQAASRSNGFTDMRVIHHQ</sequence>
<dbReference type="InterPro" id="IPR001356">
    <property type="entry name" value="HD"/>
</dbReference>
<protein>
    <recommendedName>
        <fullName evidence="6">Homeobox domain-containing protein</fullName>
    </recommendedName>
</protein>
<dbReference type="Proteomes" id="UP000826195">
    <property type="component" value="Unassembled WGS sequence"/>
</dbReference>
<feature type="compositionally biased region" description="Low complexity" evidence="4">
    <location>
        <begin position="117"/>
        <end position="129"/>
    </location>
</feature>
<keyword evidence="5" id="KW-0472">Membrane</keyword>
<name>A0AAV7IH03_COTGL</name>
<dbReference type="PANTHER" id="PTHR24340">
    <property type="entry name" value="HOMEOBOX PROTEIN NKX"/>
    <property type="match status" value="1"/>
</dbReference>
<feature type="region of interest" description="Disordered" evidence="4">
    <location>
        <begin position="233"/>
        <end position="334"/>
    </location>
</feature>
<evidence type="ECO:0000256" key="5">
    <source>
        <dbReference type="SAM" id="Phobius"/>
    </source>
</evidence>
<dbReference type="GO" id="GO:0030154">
    <property type="term" value="P:cell differentiation"/>
    <property type="evidence" value="ECO:0007669"/>
    <property type="project" value="TreeGrafter"/>
</dbReference>
<dbReference type="PROSITE" id="PS50071">
    <property type="entry name" value="HOMEOBOX_2"/>
    <property type="match status" value="1"/>
</dbReference>
<keyword evidence="2 3" id="KW-0238">DNA-binding</keyword>
<comment type="subcellular location">
    <subcellularLocation>
        <location evidence="1 2 3">Nucleus</location>
    </subcellularLocation>
</comment>
<feature type="compositionally biased region" description="Polar residues" evidence="4">
    <location>
        <begin position="266"/>
        <end position="295"/>
    </location>
</feature>
<feature type="transmembrane region" description="Helical" evidence="5">
    <location>
        <begin position="6"/>
        <end position="23"/>
    </location>
</feature>
<feature type="region of interest" description="Disordered" evidence="4">
    <location>
        <begin position="159"/>
        <end position="202"/>
    </location>
</feature>
<proteinExistence type="predicted"/>
<gene>
    <name evidence="7" type="ORF">KQX54_019124</name>
</gene>
<organism evidence="7 8">
    <name type="scientific">Cotesia glomerata</name>
    <name type="common">Lepidopteran parasitic wasp</name>
    <name type="synonym">Apanteles glomeratus</name>
    <dbReference type="NCBI Taxonomy" id="32391"/>
    <lineage>
        <taxon>Eukaryota</taxon>
        <taxon>Metazoa</taxon>
        <taxon>Ecdysozoa</taxon>
        <taxon>Arthropoda</taxon>
        <taxon>Hexapoda</taxon>
        <taxon>Insecta</taxon>
        <taxon>Pterygota</taxon>
        <taxon>Neoptera</taxon>
        <taxon>Endopterygota</taxon>
        <taxon>Hymenoptera</taxon>
        <taxon>Apocrita</taxon>
        <taxon>Ichneumonoidea</taxon>
        <taxon>Braconidae</taxon>
        <taxon>Microgastrinae</taxon>
        <taxon>Cotesia</taxon>
    </lineage>
</organism>
<dbReference type="FunFam" id="1.10.10.60:FF:000391">
    <property type="entry name" value="Homeobox transcription factor"/>
    <property type="match status" value="1"/>
</dbReference>
<evidence type="ECO:0000259" key="6">
    <source>
        <dbReference type="PROSITE" id="PS50071"/>
    </source>
</evidence>
<feature type="compositionally biased region" description="Basic and acidic residues" evidence="4">
    <location>
        <begin position="159"/>
        <end position="171"/>
    </location>
</feature>
<comment type="caution">
    <text evidence="7">The sequence shown here is derived from an EMBL/GenBank/DDBJ whole genome shotgun (WGS) entry which is preliminary data.</text>
</comment>
<feature type="DNA-binding region" description="Homeobox" evidence="2">
    <location>
        <begin position="412"/>
        <end position="459"/>
    </location>
</feature>
<feature type="compositionally biased region" description="Low complexity" evidence="4">
    <location>
        <begin position="242"/>
        <end position="261"/>
    </location>
</feature>
<dbReference type="GO" id="GO:0005634">
    <property type="term" value="C:nucleus"/>
    <property type="evidence" value="ECO:0007669"/>
    <property type="project" value="UniProtKB-SubCell"/>
</dbReference>
<evidence type="ECO:0000313" key="8">
    <source>
        <dbReference type="Proteomes" id="UP000826195"/>
    </source>
</evidence>
<keyword evidence="5" id="KW-0812">Transmembrane</keyword>
<keyword evidence="2 3" id="KW-0539">Nucleus</keyword>
<keyword evidence="5" id="KW-1133">Transmembrane helix</keyword>
<keyword evidence="2 3" id="KW-0371">Homeobox</keyword>
<dbReference type="AlphaFoldDB" id="A0AAV7IH03"/>
<dbReference type="Gene3D" id="1.10.10.60">
    <property type="entry name" value="Homeodomain-like"/>
    <property type="match status" value="1"/>
</dbReference>
<evidence type="ECO:0000313" key="7">
    <source>
        <dbReference type="EMBL" id="KAH0550392.1"/>
    </source>
</evidence>
<evidence type="ECO:0000256" key="1">
    <source>
        <dbReference type="ARBA" id="ARBA00004123"/>
    </source>
</evidence>
<feature type="domain" description="Homeobox" evidence="6">
    <location>
        <begin position="410"/>
        <end position="458"/>
    </location>
</feature>
<dbReference type="InterPro" id="IPR050394">
    <property type="entry name" value="Homeobox_NK-like"/>
</dbReference>
<dbReference type="Pfam" id="PF00046">
    <property type="entry name" value="Homeodomain"/>
    <property type="match status" value="1"/>
</dbReference>
<dbReference type="SMART" id="SM00389">
    <property type="entry name" value="HOX"/>
    <property type="match status" value="1"/>
</dbReference>
<dbReference type="SUPFAM" id="SSF46689">
    <property type="entry name" value="Homeodomain-like"/>
    <property type="match status" value="1"/>
</dbReference>
<feature type="region of interest" description="Disordered" evidence="4">
    <location>
        <begin position="396"/>
        <end position="416"/>
    </location>
</feature>
<evidence type="ECO:0000256" key="3">
    <source>
        <dbReference type="RuleBase" id="RU000682"/>
    </source>
</evidence>
<dbReference type="GO" id="GO:0000981">
    <property type="term" value="F:DNA-binding transcription factor activity, RNA polymerase II-specific"/>
    <property type="evidence" value="ECO:0007669"/>
    <property type="project" value="TreeGrafter"/>
</dbReference>
<dbReference type="CDD" id="cd00086">
    <property type="entry name" value="homeodomain"/>
    <property type="match status" value="1"/>
</dbReference>
<evidence type="ECO:0000256" key="2">
    <source>
        <dbReference type="PROSITE-ProRule" id="PRU00108"/>
    </source>
</evidence>
<feature type="compositionally biased region" description="Low complexity" evidence="4">
    <location>
        <begin position="172"/>
        <end position="182"/>
    </location>
</feature>
<feature type="compositionally biased region" description="Pro residues" evidence="4">
    <location>
        <begin position="183"/>
        <end position="198"/>
    </location>
</feature>
<dbReference type="GO" id="GO:0000978">
    <property type="term" value="F:RNA polymerase II cis-regulatory region sequence-specific DNA binding"/>
    <property type="evidence" value="ECO:0007669"/>
    <property type="project" value="TreeGrafter"/>
</dbReference>
<reference evidence="7 8" key="1">
    <citation type="journal article" date="2021" name="J. Hered.">
        <title>A chromosome-level genome assembly of the parasitoid wasp, Cotesia glomerata (Hymenoptera: Braconidae).</title>
        <authorList>
            <person name="Pinto B.J."/>
            <person name="Weis J.J."/>
            <person name="Gamble T."/>
            <person name="Ode P.J."/>
            <person name="Paul R."/>
            <person name="Zaspel J.M."/>
        </authorList>
    </citation>
    <scope>NUCLEOTIDE SEQUENCE [LARGE SCALE GENOMIC DNA]</scope>
    <source>
        <strain evidence="7">CgM1</strain>
    </source>
</reference>